<feature type="domain" description="Amidase" evidence="2">
    <location>
        <begin position="31"/>
        <end position="90"/>
    </location>
</feature>
<dbReference type="PANTHER" id="PTHR11895">
    <property type="entry name" value="TRANSAMIDASE"/>
    <property type="match status" value="1"/>
</dbReference>
<gene>
    <name evidence="3" type="ORF">LTR97_004495</name>
</gene>
<dbReference type="PANTHER" id="PTHR11895:SF7">
    <property type="entry name" value="GLUTAMYL-TRNA(GLN) AMIDOTRANSFERASE SUBUNIT A, MITOCHONDRIAL"/>
    <property type="match status" value="1"/>
</dbReference>
<reference evidence="3" key="1">
    <citation type="submission" date="2023-08" db="EMBL/GenBank/DDBJ databases">
        <title>Black Yeasts Isolated from many extreme environments.</title>
        <authorList>
            <person name="Coleine C."/>
            <person name="Stajich J.E."/>
            <person name="Selbmann L."/>
        </authorList>
    </citation>
    <scope>NUCLEOTIDE SEQUENCE</scope>
    <source>
        <strain evidence="3">CCFEE 5810</strain>
    </source>
</reference>
<dbReference type="EMBL" id="JAVRQU010000006">
    <property type="protein sequence ID" value="KAK5701677.1"/>
    <property type="molecule type" value="Genomic_DNA"/>
</dbReference>
<evidence type="ECO:0000313" key="4">
    <source>
        <dbReference type="Proteomes" id="UP001310594"/>
    </source>
</evidence>
<name>A0AAN7WBZ6_9PEZI</name>
<evidence type="ECO:0000313" key="3">
    <source>
        <dbReference type="EMBL" id="KAK5701677.1"/>
    </source>
</evidence>
<organism evidence="3 4">
    <name type="scientific">Elasticomyces elasticus</name>
    <dbReference type="NCBI Taxonomy" id="574655"/>
    <lineage>
        <taxon>Eukaryota</taxon>
        <taxon>Fungi</taxon>
        <taxon>Dikarya</taxon>
        <taxon>Ascomycota</taxon>
        <taxon>Pezizomycotina</taxon>
        <taxon>Dothideomycetes</taxon>
        <taxon>Dothideomycetidae</taxon>
        <taxon>Mycosphaerellales</taxon>
        <taxon>Teratosphaeriaceae</taxon>
        <taxon>Elasticomyces</taxon>
    </lineage>
</organism>
<accession>A0AAN7WBZ6</accession>
<dbReference type="InterPro" id="IPR036928">
    <property type="entry name" value="AS_sf"/>
</dbReference>
<dbReference type="AlphaFoldDB" id="A0AAN7WBZ6"/>
<sequence length="468" mass="50557">MNAHSAKLYSLTATQAVALFKSDSITVEEYARALLDRVRERDDIVKAWAYLNPELVLSQAQALDKVPRAQRGPLHGVAVAVKDIMETKGFRPERYLRHSYCLLAADMPTQYGSPLYSGNWPDIDSSPVSILRSAGALIFGKTTTPEFTVLNKGPNTTNPHDRRRTPGGSSTGSAAAVADFQVPLSLGSQNGGSIIRPASYTGLFAMKPTLNAVSAEGVKMVSFNIDTCGFFARSMADLQLVSDVFGIRSDIPPTTIPLNKLTVAFIKSPFWSSAGPGTIAAMEKAANILRGHGSTVIDVELPPELSDAAVLEATQKTVLHVEAQSAFLMEYRKDKSKLDQKIRDLVENKANHTLKETIEATERYAAMRTIFDKFAEGYSAIITPSAPDIAPLGIDDMGPSTFNFLWTGLHGPTVHIPAFVGAEGMPIGLSVVSSRFYDQHLLKVCEALSEPLMAEGGWDAQTVPGSKI</sequence>
<dbReference type="SUPFAM" id="SSF75304">
    <property type="entry name" value="Amidase signature (AS) enzymes"/>
    <property type="match status" value="1"/>
</dbReference>
<dbReference type="Proteomes" id="UP001310594">
    <property type="component" value="Unassembled WGS sequence"/>
</dbReference>
<feature type="domain" description="Amidase" evidence="2">
    <location>
        <begin position="105"/>
        <end position="442"/>
    </location>
</feature>
<protein>
    <recommendedName>
        <fullName evidence="2">Amidase domain-containing protein</fullName>
    </recommendedName>
</protein>
<dbReference type="InterPro" id="IPR000120">
    <property type="entry name" value="Amidase"/>
</dbReference>
<feature type="region of interest" description="Disordered" evidence="1">
    <location>
        <begin position="151"/>
        <end position="173"/>
    </location>
</feature>
<proteinExistence type="predicted"/>
<comment type="caution">
    <text evidence="3">The sequence shown here is derived from an EMBL/GenBank/DDBJ whole genome shotgun (WGS) entry which is preliminary data.</text>
</comment>
<evidence type="ECO:0000256" key="1">
    <source>
        <dbReference type="SAM" id="MobiDB-lite"/>
    </source>
</evidence>
<dbReference type="GO" id="GO:0003824">
    <property type="term" value="F:catalytic activity"/>
    <property type="evidence" value="ECO:0007669"/>
    <property type="project" value="InterPro"/>
</dbReference>
<dbReference type="Gene3D" id="3.90.1300.10">
    <property type="entry name" value="Amidase signature (AS) domain"/>
    <property type="match status" value="1"/>
</dbReference>
<dbReference type="InterPro" id="IPR023631">
    <property type="entry name" value="Amidase_dom"/>
</dbReference>
<evidence type="ECO:0000259" key="2">
    <source>
        <dbReference type="Pfam" id="PF01425"/>
    </source>
</evidence>
<dbReference type="Pfam" id="PF01425">
    <property type="entry name" value="Amidase"/>
    <property type="match status" value="2"/>
</dbReference>